<reference evidence="1 2" key="1">
    <citation type="submission" date="2024-09" db="EMBL/GenBank/DDBJ databases">
        <title>A chromosome-level genome assembly of Gray's grenadier anchovy, Coilia grayii.</title>
        <authorList>
            <person name="Fu Z."/>
        </authorList>
    </citation>
    <scope>NUCLEOTIDE SEQUENCE [LARGE SCALE GENOMIC DNA]</scope>
    <source>
        <strain evidence="1">G4</strain>
        <tissue evidence="1">Muscle</tissue>
    </source>
</reference>
<organism evidence="1 2">
    <name type="scientific">Coilia grayii</name>
    <name type="common">Gray's grenadier anchovy</name>
    <dbReference type="NCBI Taxonomy" id="363190"/>
    <lineage>
        <taxon>Eukaryota</taxon>
        <taxon>Metazoa</taxon>
        <taxon>Chordata</taxon>
        <taxon>Craniata</taxon>
        <taxon>Vertebrata</taxon>
        <taxon>Euteleostomi</taxon>
        <taxon>Actinopterygii</taxon>
        <taxon>Neopterygii</taxon>
        <taxon>Teleostei</taxon>
        <taxon>Clupei</taxon>
        <taxon>Clupeiformes</taxon>
        <taxon>Clupeoidei</taxon>
        <taxon>Engraulidae</taxon>
        <taxon>Coilinae</taxon>
        <taxon>Coilia</taxon>
    </lineage>
</organism>
<dbReference type="Proteomes" id="UP001591681">
    <property type="component" value="Unassembled WGS sequence"/>
</dbReference>
<dbReference type="PANTHER" id="PTHR12697:SF20">
    <property type="entry name" value="HEAT REPEAT-CONTAINING PROTEIN 4"/>
    <property type="match status" value="1"/>
</dbReference>
<keyword evidence="2" id="KW-1185">Reference proteome</keyword>
<name>A0ABD1KIZ0_9TELE</name>
<evidence type="ECO:0000313" key="1">
    <source>
        <dbReference type="EMBL" id="KAL2099095.1"/>
    </source>
</evidence>
<dbReference type="Gene3D" id="1.25.10.10">
    <property type="entry name" value="Leucine-rich Repeat Variant"/>
    <property type="match status" value="1"/>
</dbReference>
<dbReference type="AlphaFoldDB" id="A0ABD1KIZ0"/>
<evidence type="ECO:0008006" key="3">
    <source>
        <dbReference type="Google" id="ProtNLM"/>
    </source>
</evidence>
<proteinExistence type="predicted"/>
<protein>
    <recommendedName>
        <fullName evidence="3">HEAT repeat-containing protein 4</fullName>
    </recommendedName>
</protein>
<dbReference type="PANTHER" id="PTHR12697">
    <property type="entry name" value="PBS LYASE HEAT-LIKE PROTEIN"/>
    <property type="match status" value="1"/>
</dbReference>
<dbReference type="InterPro" id="IPR011989">
    <property type="entry name" value="ARM-like"/>
</dbReference>
<dbReference type="InterPro" id="IPR016024">
    <property type="entry name" value="ARM-type_fold"/>
</dbReference>
<accession>A0ABD1KIZ0</accession>
<gene>
    <name evidence="1" type="ORF">ACEWY4_005575</name>
</gene>
<dbReference type="SUPFAM" id="SSF48371">
    <property type="entry name" value="ARM repeat"/>
    <property type="match status" value="1"/>
</dbReference>
<dbReference type="EMBL" id="JBHFQA010000005">
    <property type="protein sequence ID" value="KAL2099095.1"/>
    <property type="molecule type" value="Genomic_DNA"/>
</dbReference>
<comment type="caution">
    <text evidence="1">The sequence shown here is derived from an EMBL/GenBank/DDBJ whole genome shotgun (WGS) entry which is preliminary data.</text>
</comment>
<evidence type="ECO:0000313" key="2">
    <source>
        <dbReference type="Proteomes" id="UP001591681"/>
    </source>
</evidence>
<sequence length="907" mass="102327">MEGFQRAIAKARSRKNPRGQKVYRQFLTNACHGITFSEDVVVEMGPESVPYSKANFHCLYDVSGPLAPVSKQKIKKKMWMNPHSKDGESTLVDDIPSLPPVEVSPAGPLAAKDSLTFSINQDCTSDVFRRTGMRGAPNVYSCLKQTTRSDQNDISRMEIKWDEFVLKKLTKTTAKWIVNQQIPNYYIEKPRLQLLLRRQYGSASATDLVSEDPMKEQDFCCFVELQNQMGELKVALESQPETPLPVVHGYSLPTTTTYPGGVNETAEHVVVKRPEPLQTPKLQDSLNPRAGKFVYQTDNNYQQELYLGVAKPVHQLLSKNHDRIIMDNNSEYRKHLQESYPCGPQTFITELEEVKEPQREVVGRIERGLRRWVDLPTTADYTAEIGLIPPDNSDPVTVAPKQQQQHYEPMSELSSLRYAVEKWRSAWNIKTTWQSVTVEGLKRALNNMHYHVRLGAIATCASGAVNMPRATEDPIDAAQFGRSWDVHPVPPELMPLLDSALDDPVWRVQVAAAVCHYAMGTPGARAREILRTALNKGVAGLGADSWMAAQCLAMEGEASQAVIQRLLSQHFLSEADADREQAASLLSCLSSKTTLVRSLLAEELNCLDSNTRVLACDTISRLKGPINKDLANKLVYLMWNDWNSTVRQRAAQALGKLGMGRQLHNELSQKLEEGPGSWRIEALLLIGHLHIMTAKLLPSFLLCLTDSFVAVRRQGCHTAGELRLRDDVVMNQLLHLMQNDPVWEVKCNTNKIFFLFILCAAVALAKINCLTPRLRDLLLWALHHETEPRVRIVACEALLRMKVKGPELQQVLQERYALEPNVHVRRQIENILKINGYKLEGDKGMIHKIKDEVQKMCAKNIITQKIMFLQNLKSLQETKQRLQGSQGHLDMPDSQALADLLYEQFKS</sequence>